<proteinExistence type="predicted"/>
<keyword evidence="3" id="KW-0597">Phosphoprotein</keyword>
<dbReference type="NCBIfam" id="TIGR00229">
    <property type="entry name" value="sensory_box"/>
    <property type="match status" value="1"/>
</dbReference>
<dbReference type="PROSITE" id="PS50112">
    <property type="entry name" value="PAS"/>
    <property type="match status" value="1"/>
</dbReference>
<evidence type="ECO:0000256" key="4">
    <source>
        <dbReference type="ARBA" id="ARBA00022679"/>
    </source>
</evidence>
<dbReference type="EMBL" id="BPQR01000016">
    <property type="protein sequence ID" value="GJE05718.1"/>
    <property type="molecule type" value="Genomic_DNA"/>
</dbReference>
<dbReference type="EC" id="2.7.13.3" evidence="2"/>
<evidence type="ECO:0000256" key="3">
    <source>
        <dbReference type="ARBA" id="ARBA00022553"/>
    </source>
</evidence>
<keyword evidence="4" id="KW-0808">Transferase</keyword>
<dbReference type="Pfam" id="PF08447">
    <property type="entry name" value="PAS_3"/>
    <property type="match status" value="1"/>
</dbReference>
<evidence type="ECO:0000256" key="1">
    <source>
        <dbReference type="ARBA" id="ARBA00000085"/>
    </source>
</evidence>
<keyword evidence="5" id="KW-0418">Kinase</keyword>
<evidence type="ECO:0000256" key="5">
    <source>
        <dbReference type="ARBA" id="ARBA00022777"/>
    </source>
</evidence>
<evidence type="ECO:0000259" key="6">
    <source>
        <dbReference type="PROSITE" id="PS50112"/>
    </source>
</evidence>
<sequence length="181" mass="19663">MIFVTDAACHRIYASGEWTALTGQSIPDSLGRGWLDRVHADDRRIVMDALARAFSTASEFSIRFRVLRPDGRELWVVAGGIPSHGPPDNAFIGYLGSLTELTETAAPGLEAYANVRRFVPPPTHRSASADDKLDRIADHLIIAHSLIDTDGVRSALPALKQALAEVGFALAARMRTMPPPH</sequence>
<dbReference type="InterPro" id="IPR000014">
    <property type="entry name" value="PAS"/>
</dbReference>
<evidence type="ECO:0000313" key="8">
    <source>
        <dbReference type="Proteomes" id="UP001055102"/>
    </source>
</evidence>
<keyword evidence="8" id="KW-1185">Reference proteome</keyword>
<comment type="catalytic activity">
    <reaction evidence="1">
        <text>ATP + protein L-histidine = ADP + protein N-phospho-L-histidine.</text>
        <dbReference type="EC" id="2.7.13.3"/>
    </reaction>
</comment>
<feature type="domain" description="PAS" evidence="6">
    <location>
        <begin position="1"/>
        <end position="57"/>
    </location>
</feature>
<organism evidence="7 8">
    <name type="scientific">Methylobacterium jeotgali</name>
    <dbReference type="NCBI Taxonomy" id="381630"/>
    <lineage>
        <taxon>Bacteria</taxon>
        <taxon>Pseudomonadati</taxon>
        <taxon>Pseudomonadota</taxon>
        <taxon>Alphaproteobacteria</taxon>
        <taxon>Hyphomicrobiales</taxon>
        <taxon>Methylobacteriaceae</taxon>
        <taxon>Methylobacterium</taxon>
    </lineage>
</organism>
<evidence type="ECO:0000313" key="7">
    <source>
        <dbReference type="EMBL" id="GJE05718.1"/>
    </source>
</evidence>
<name>A0ABQ4SV09_9HYPH</name>
<dbReference type="RefSeq" id="WP_238274383.1">
    <property type="nucleotide sequence ID" value="NZ_BPQR01000016.1"/>
</dbReference>
<evidence type="ECO:0000256" key="2">
    <source>
        <dbReference type="ARBA" id="ARBA00012438"/>
    </source>
</evidence>
<accession>A0ABQ4SV09</accession>
<gene>
    <name evidence="7" type="ORF">AOPFMNJM_1024</name>
</gene>
<dbReference type="InterPro" id="IPR052162">
    <property type="entry name" value="Sensor_kinase/Photoreceptor"/>
</dbReference>
<dbReference type="PANTHER" id="PTHR43304">
    <property type="entry name" value="PHYTOCHROME-LIKE PROTEIN CPH1"/>
    <property type="match status" value="1"/>
</dbReference>
<dbReference type="CDD" id="cd00130">
    <property type="entry name" value="PAS"/>
    <property type="match status" value="1"/>
</dbReference>
<dbReference type="Proteomes" id="UP001055102">
    <property type="component" value="Unassembled WGS sequence"/>
</dbReference>
<dbReference type="SUPFAM" id="SSF55785">
    <property type="entry name" value="PYP-like sensor domain (PAS domain)"/>
    <property type="match status" value="1"/>
</dbReference>
<reference evidence="7" key="2">
    <citation type="submission" date="2021-08" db="EMBL/GenBank/DDBJ databases">
        <authorList>
            <person name="Tani A."/>
            <person name="Ola A."/>
            <person name="Ogura Y."/>
            <person name="Katsura K."/>
            <person name="Hayashi T."/>
        </authorList>
    </citation>
    <scope>NUCLEOTIDE SEQUENCE</scope>
    <source>
        <strain evidence="7">LMG 23639</strain>
    </source>
</reference>
<dbReference type="Gene3D" id="3.30.450.20">
    <property type="entry name" value="PAS domain"/>
    <property type="match status" value="1"/>
</dbReference>
<protein>
    <recommendedName>
        <fullName evidence="2">histidine kinase</fullName>
        <ecNumber evidence="2">2.7.13.3</ecNumber>
    </recommendedName>
</protein>
<dbReference type="InterPro" id="IPR013655">
    <property type="entry name" value="PAS_fold_3"/>
</dbReference>
<dbReference type="PANTHER" id="PTHR43304:SF1">
    <property type="entry name" value="PAC DOMAIN-CONTAINING PROTEIN"/>
    <property type="match status" value="1"/>
</dbReference>
<dbReference type="InterPro" id="IPR035965">
    <property type="entry name" value="PAS-like_dom_sf"/>
</dbReference>
<reference evidence="7" key="1">
    <citation type="journal article" date="2021" name="Front. Microbiol.">
        <title>Comprehensive Comparative Genomics and Phenotyping of Methylobacterium Species.</title>
        <authorList>
            <person name="Alessa O."/>
            <person name="Ogura Y."/>
            <person name="Fujitani Y."/>
            <person name="Takami H."/>
            <person name="Hayashi T."/>
            <person name="Sahin N."/>
            <person name="Tani A."/>
        </authorList>
    </citation>
    <scope>NUCLEOTIDE SEQUENCE</scope>
    <source>
        <strain evidence="7">LMG 23639</strain>
    </source>
</reference>
<comment type="caution">
    <text evidence="7">The sequence shown here is derived from an EMBL/GenBank/DDBJ whole genome shotgun (WGS) entry which is preliminary data.</text>
</comment>